<proteinExistence type="predicted"/>
<reference evidence="1 2" key="1">
    <citation type="journal article" date="2022" name="Allergy">
        <title>Genome assembly and annotation of Periplaneta americana reveal a comprehensive cockroach allergen profile.</title>
        <authorList>
            <person name="Wang L."/>
            <person name="Xiong Q."/>
            <person name="Saelim N."/>
            <person name="Wang L."/>
            <person name="Nong W."/>
            <person name="Wan A.T."/>
            <person name="Shi M."/>
            <person name="Liu X."/>
            <person name="Cao Q."/>
            <person name="Hui J.H.L."/>
            <person name="Sookrung N."/>
            <person name="Leung T.F."/>
            <person name="Tungtrongchitr A."/>
            <person name="Tsui S.K.W."/>
        </authorList>
    </citation>
    <scope>NUCLEOTIDE SEQUENCE [LARGE SCALE GENOMIC DNA]</scope>
    <source>
        <strain evidence="1">PWHHKU_190912</strain>
    </source>
</reference>
<accession>A0ABQ8S3L7</accession>
<evidence type="ECO:0000313" key="2">
    <source>
        <dbReference type="Proteomes" id="UP001148838"/>
    </source>
</evidence>
<organism evidence="1 2">
    <name type="scientific">Periplaneta americana</name>
    <name type="common">American cockroach</name>
    <name type="synonym">Blatta americana</name>
    <dbReference type="NCBI Taxonomy" id="6978"/>
    <lineage>
        <taxon>Eukaryota</taxon>
        <taxon>Metazoa</taxon>
        <taxon>Ecdysozoa</taxon>
        <taxon>Arthropoda</taxon>
        <taxon>Hexapoda</taxon>
        <taxon>Insecta</taxon>
        <taxon>Pterygota</taxon>
        <taxon>Neoptera</taxon>
        <taxon>Polyneoptera</taxon>
        <taxon>Dictyoptera</taxon>
        <taxon>Blattodea</taxon>
        <taxon>Blattoidea</taxon>
        <taxon>Blattidae</taxon>
        <taxon>Blattinae</taxon>
        <taxon>Periplaneta</taxon>
    </lineage>
</organism>
<dbReference type="EMBL" id="JAJSOF020000037">
    <property type="protein sequence ID" value="KAJ4428606.1"/>
    <property type="molecule type" value="Genomic_DNA"/>
</dbReference>
<name>A0ABQ8S3L7_PERAM</name>
<protein>
    <submittedName>
        <fullName evidence="1">Uncharacterized protein</fullName>
    </submittedName>
</protein>
<dbReference type="Proteomes" id="UP001148838">
    <property type="component" value="Unassembled WGS sequence"/>
</dbReference>
<keyword evidence="2" id="KW-1185">Reference proteome</keyword>
<gene>
    <name evidence="1" type="ORF">ANN_24650</name>
</gene>
<sequence>MLMLEGGPFEVPKLGRPFVLPKLVELSLVKYIIEMQELGFGLNVTQIKRLAFELSEATSKKSPFNEDREKAGSFW</sequence>
<evidence type="ECO:0000313" key="1">
    <source>
        <dbReference type="EMBL" id="KAJ4428606.1"/>
    </source>
</evidence>
<comment type="caution">
    <text evidence="1">The sequence shown here is derived from an EMBL/GenBank/DDBJ whole genome shotgun (WGS) entry which is preliminary data.</text>
</comment>